<keyword evidence="8" id="KW-1185">Reference proteome</keyword>
<evidence type="ECO:0000256" key="3">
    <source>
        <dbReference type="ARBA" id="ARBA00022729"/>
    </source>
</evidence>
<dbReference type="AlphaFoldDB" id="A0A7Y9IQZ6"/>
<dbReference type="InterPro" id="IPR000709">
    <property type="entry name" value="Leu_Ile_Val-bd"/>
</dbReference>
<evidence type="ECO:0000256" key="5">
    <source>
        <dbReference type="SAM" id="SignalP"/>
    </source>
</evidence>
<evidence type="ECO:0000256" key="4">
    <source>
        <dbReference type="ARBA" id="ARBA00022970"/>
    </source>
</evidence>
<dbReference type="InterPro" id="IPR028082">
    <property type="entry name" value="Peripla_BP_I"/>
</dbReference>
<dbReference type="GO" id="GO:0006865">
    <property type="term" value="P:amino acid transport"/>
    <property type="evidence" value="ECO:0007669"/>
    <property type="project" value="UniProtKB-KW"/>
</dbReference>
<organism evidence="7 8">
    <name type="scientific">Pigmentiphaga litoralis</name>
    <dbReference type="NCBI Taxonomy" id="516702"/>
    <lineage>
        <taxon>Bacteria</taxon>
        <taxon>Pseudomonadati</taxon>
        <taxon>Pseudomonadota</taxon>
        <taxon>Betaproteobacteria</taxon>
        <taxon>Burkholderiales</taxon>
        <taxon>Alcaligenaceae</taxon>
        <taxon>Pigmentiphaga</taxon>
    </lineage>
</organism>
<dbReference type="SUPFAM" id="SSF53822">
    <property type="entry name" value="Periplasmic binding protein-like I"/>
    <property type="match status" value="1"/>
</dbReference>
<dbReference type="Gene3D" id="3.40.50.2300">
    <property type="match status" value="2"/>
</dbReference>
<dbReference type="PANTHER" id="PTHR30483">
    <property type="entry name" value="LEUCINE-SPECIFIC-BINDING PROTEIN"/>
    <property type="match status" value="1"/>
</dbReference>
<dbReference type="Pfam" id="PF13458">
    <property type="entry name" value="Peripla_BP_6"/>
    <property type="match status" value="1"/>
</dbReference>
<keyword evidence="4" id="KW-0029">Amino-acid transport</keyword>
<comment type="similarity">
    <text evidence="1">Belongs to the leucine-binding protein family.</text>
</comment>
<evidence type="ECO:0000256" key="1">
    <source>
        <dbReference type="ARBA" id="ARBA00010062"/>
    </source>
</evidence>
<keyword evidence="2" id="KW-0813">Transport</keyword>
<reference evidence="7 8" key="1">
    <citation type="submission" date="2020-07" db="EMBL/GenBank/DDBJ databases">
        <title>Genomic Encyclopedia of Type Strains, Phase IV (KMG-V): Genome sequencing to study the core and pangenomes of soil and plant-associated prokaryotes.</title>
        <authorList>
            <person name="Whitman W."/>
        </authorList>
    </citation>
    <scope>NUCLEOTIDE SEQUENCE [LARGE SCALE GENOMIC DNA]</scope>
    <source>
        <strain evidence="7 8">SAS40</strain>
    </source>
</reference>
<name>A0A7Y9IQZ6_9BURK</name>
<dbReference type="RefSeq" id="WP_179582512.1">
    <property type="nucleotide sequence ID" value="NZ_JACBYR010000001.1"/>
</dbReference>
<dbReference type="EMBL" id="JACBYR010000001">
    <property type="protein sequence ID" value="NYE80948.1"/>
    <property type="molecule type" value="Genomic_DNA"/>
</dbReference>
<evidence type="ECO:0000313" key="7">
    <source>
        <dbReference type="EMBL" id="NYE80948.1"/>
    </source>
</evidence>
<dbReference type="InterPro" id="IPR051010">
    <property type="entry name" value="BCAA_transport"/>
</dbReference>
<comment type="caution">
    <text evidence="7">The sequence shown here is derived from an EMBL/GenBank/DDBJ whole genome shotgun (WGS) entry which is preliminary data.</text>
</comment>
<evidence type="ECO:0000313" key="8">
    <source>
        <dbReference type="Proteomes" id="UP000542125"/>
    </source>
</evidence>
<sequence length="392" mass="41628">MGIIIKTGLGSGIMVAAAIAGLPAAHAQDVVKVGLIAEMSGPFAEFGKQMEAGIKVYQKQYGDTVAGKKVVVVIKDVGGPNPEVAKRHAQELVLREKVQFLAGFGFSPNALAVAPVATEAKTPMIVMNAAAAELTARSPYMVRVSFSFPNIVPPIARWAVDQGYKTAYTVVADYSPGHDVEKSFAAAYKAAGGELVGSVRTPITTLDFSPYMQKIKDVKPAAVFTYVNAGDVAPAFMREFRNRKLSDVGSVLIGTGDITDEAAIDSMGDDALGVVTGYPYSMDHDSPENKKYVQDFKALRGAAARPTIMSVSAYDGMAAIYEALRKTGGKGDGDAMLAALKGLKLTSPRGPIQIDAGNRDVVQRVYMRKVQKVDGRLANVEFATIEPKADTK</sequence>
<protein>
    <submittedName>
        <fullName evidence="7">Branched-chain amino acid transport system substrate-binding protein</fullName>
    </submittedName>
</protein>
<gene>
    <name evidence="7" type="ORF">FHW18_000219</name>
</gene>
<dbReference type="PANTHER" id="PTHR30483:SF6">
    <property type="entry name" value="PERIPLASMIC BINDING PROTEIN OF ABC TRANSPORTER FOR NATURAL AMINO ACIDS"/>
    <property type="match status" value="1"/>
</dbReference>
<feature type="domain" description="Leucine-binding protein" evidence="6">
    <location>
        <begin position="31"/>
        <end position="371"/>
    </location>
</feature>
<proteinExistence type="inferred from homology"/>
<dbReference type="InterPro" id="IPR028081">
    <property type="entry name" value="Leu-bd"/>
</dbReference>
<feature type="chain" id="PRO_5031534090" evidence="5">
    <location>
        <begin position="28"/>
        <end position="392"/>
    </location>
</feature>
<accession>A0A7Y9IQZ6</accession>
<evidence type="ECO:0000256" key="2">
    <source>
        <dbReference type="ARBA" id="ARBA00022448"/>
    </source>
</evidence>
<evidence type="ECO:0000259" key="6">
    <source>
        <dbReference type="Pfam" id="PF13458"/>
    </source>
</evidence>
<dbReference type="Proteomes" id="UP000542125">
    <property type="component" value="Unassembled WGS sequence"/>
</dbReference>
<feature type="signal peptide" evidence="5">
    <location>
        <begin position="1"/>
        <end position="27"/>
    </location>
</feature>
<dbReference type="PRINTS" id="PR00337">
    <property type="entry name" value="LEUILEVALBP"/>
</dbReference>
<keyword evidence="3 5" id="KW-0732">Signal</keyword>